<dbReference type="PANTHER" id="PTHR35145:SF1">
    <property type="entry name" value="CYTOPLASMIC PROTEIN"/>
    <property type="match status" value="1"/>
</dbReference>
<dbReference type="SUPFAM" id="SSF142906">
    <property type="entry name" value="YjbR-like"/>
    <property type="match status" value="1"/>
</dbReference>
<keyword evidence="2" id="KW-1185">Reference proteome</keyword>
<dbReference type="InterPro" id="IPR007351">
    <property type="entry name" value="YjbR"/>
</dbReference>
<evidence type="ECO:0000313" key="1">
    <source>
        <dbReference type="EMBL" id="RXG21512.1"/>
    </source>
</evidence>
<dbReference type="Gene3D" id="3.90.1150.30">
    <property type="match status" value="1"/>
</dbReference>
<accession>A0A4V1KQI3</accession>
<dbReference type="PANTHER" id="PTHR35145">
    <property type="entry name" value="CYTOPLASMIC PROTEIN-RELATED"/>
    <property type="match status" value="1"/>
</dbReference>
<dbReference type="OrthoDB" id="9789813at2"/>
<dbReference type="GO" id="GO:0003677">
    <property type="term" value="F:DNA binding"/>
    <property type="evidence" value="ECO:0007669"/>
    <property type="project" value="UniProtKB-KW"/>
</dbReference>
<gene>
    <name evidence="1" type="ORF">DSM00_2359</name>
</gene>
<reference evidence="1 2" key="1">
    <citation type="submission" date="2018-07" db="EMBL/GenBank/DDBJ databases">
        <title>Leeuwenhoekiella genomics.</title>
        <authorList>
            <person name="Tahon G."/>
            <person name="Willems A."/>
        </authorList>
    </citation>
    <scope>NUCLEOTIDE SEQUENCE [LARGE SCALE GENOMIC DNA]</scope>
    <source>
        <strain evidence="1 2">LMG 22550</strain>
    </source>
</reference>
<dbReference type="RefSeq" id="WP_128758300.1">
    <property type="nucleotide sequence ID" value="NZ_QOVM01000005.1"/>
</dbReference>
<keyword evidence="1" id="KW-0238">DNA-binding</keyword>
<dbReference type="InterPro" id="IPR038056">
    <property type="entry name" value="YjbR-like_sf"/>
</dbReference>
<dbReference type="EMBL" id="QOVM01000005">
    <property type="protein sequence ID" value="RXG21512.1"/>
    <property type="molecule type" value="Genomic_DNA"/>
</dbReference>
<proteinExistence type="predicted"/>
<protein>
    <submittedName>
        <fullName evidence="1">Putative DNA-binding protein (MmcQ/YjbR family)</fullName>
    </submittedName>
</protein>
<dbReference type="Proteomes" id="UP000289238">
    <property type="component" value="Unassembled WGS sequence"/>
</dbReference>
<evidence type="ECO:0000313" key="2">
    <source>
        <dbReference type="Proteomes" id="UP000289238"/>
    </source>
</evidence>
<name>A0A4V1KQI3_9FLAO</name>
<sequence length="123" mass="14271">MDVESYREYCINKKGASEVFPFDENTLVFKVMGKMFALSSLASWEEGQPRINLKCDPEKALQLRTDYPDSIFPGYHMSKVHWNTIVMNGELNPKQLKEFIDDSYTLIISSLRKKLREELKSGD</sequence>
<dbReference type="Pfam" id="PF04237">
    <property type="entry name" value="YjbR"/>
    <property type="match status" value="1"/>
</dbReference>
<dbReference type="AlphaFoldDB" id="A0A4V1KQI3"/>
<comment type="caution">
    <text evidence="1">The sequence shown here is derived from an EMBL/GenBank/DDBJ whole genome shotgun (WGS) entry which is preliminary data.</text>
</comment>
<organism evidence="1 2">
    <name type="scientific">Leeuwenhoekiella aequorea</name>
    <dbReference type="NCBI Taxonomy" id="283736"/>
    <lineage>
        <taxon>Bacteria</taxon>
        <taxon>Pseudomonadati</taxon>
        <taxon>Bacteroidota</taxon>
        <taxon>Flavobacteriia</taxon>
        <taxon>Flavobacteriales</taxon>
        <taxon>Flavobacteriaceae</taxon>
        <taxon>Leeuwenhoekiella</taxon>
    </lineage>
</organism>
<dbReference type="InterPro" id="IPR058532">
    <property type="entry name" value="YjbR/MT2646/Rv2570-like"/>
</dbReference>